<keyword evidence="4 6" id="KW-1133">Transmembrane helix</keyword>
<dbReference type="Pfam" id="PF07690">
    <property type="entry name" value="MFS_1"/>
    <property type="match status" value="1"/>
</dbReference>
<dbReference type="Gene3D" id="1.20.1250.20">
    <property type="entry name" value="MFS general substrate transporter like domains"/>
    <property type="match status" value="1"/>
</dbReference>
<accession>A0ABN1KKT5</accession>
<feature type="transmembrane region" description="Helical" evidence="6">
    <location>
        <begin position="197"/>
        <end position="218"/>
    </location>
</feature>
<evidence type="ECO:0000256" key="4">
    <source>
        <dbReference type="ARBA" id="ARBA00022989"/>
    </source>
</evidence>
<feature type="transmembrane region" description="Helical" evidence="6">
    <location>
        <begin position="165"/>
        <end position="185"/>
    </location>
</feature>
<dbReference type="InterPro" id="IPR011701">
    <property type="entry name" value="MFS"/>
</dbReference>
<feature type="transmembrane region" description="Helical" evidence="6">
    <location>
        <begin position="292"/>
        <end position="312"/>
    </location>
</feature>
<feature type="transmembrane region" description="Helical" evidence="6">
    <location>
        <begin position="110"/>
        <end position="128"/>
    </location>
</feature>
<dbReference type="EMBL" id="BAAAEW010000047">
    <property type="protein sequence ID" value="GAA0769387.1"/>
    <property type="molecule type" value="Genomic_DNA"/>
</dbReference>
<evidence type="ECO:0000256" key="6">
    <source>
        <dbReference type="SAM" id="Phobius"/>
    </source>
</evidence>
<gene>
    <name evidence="7" type="ORF">GCM10009107_60180</name>
</gene>
<comment type="subcellular location">
    <subcellularLocation>
        <location evidence="1">Membrane</location>
        <topology evidence="1">Multi-pass membrane protein</topology>
    </subcellularLocation>
</comment>
<feature type="transmembrane region" description="Helical" evidence="6">
    <location>
        <begin position="430"/>
        <end position="452"/>
    </location>
</feature>
<organism evidence="7 8">
    <name type="scientific">Ideonella azotifigens</name>
    <dbReference type="NCBI Taxonomy" id="513160"/>
    <lineage>
        <taxon>Bacteria</taxon>
        <taxon>Pseudomonadati</taxon>
        <taxon>Pseudomonadota</taxon>
        <taxon>Betaproteobacteria</taxon>
        <taxon>Burkholderiales</taxon>
        <taxon>Sphaerotilaceae</taxon>
        <taxon>Ideonella</taxon>
    </lineage>
</organism>
<evidence type="ECO:0000256" key="3">
    <source>
        <dbReference type="ARBA" id="ARBA00022692"/>
    </source>
</evidence>
<evidence type="ECO:0000256" key="5">
    <source>
        <dbReference type="ARBA" id="ARBA00023136"/>
    </source>
</evidence>
<feature type="transmembrane region" description="Helical" evidence="6">
    <location>
        <begin position="134"/>
        <end position="156"/>
    </location>
</feature>
<feature type="transmembrane region" description="Helical" evidence="6">
    <location>
        <begin position="80"/>
        <end position="98"/>
    </location>
</feature>
<evidence type="ECO:0000313" key="8">
    <source>
        <dbReference type="Proteomes" id="UP001500279"/>
    </source>
</evidence>
<comment type="caution">
    <text evidence="7">The sequence shown here is derived from an EMBL/GenBank/DDBJ whole genome shotgun (WGS) entry which is preliminary data.</text>
</comment>
<evidence type="ECO:0000313" key="7">
    <source>
        <dbReference type="EMBL" id="GAA0769387.1"/>
    </source>
</evidence>
<feature type="transmembrane region" description="Helical" evidence="6">
    <location>
        <begin position="41"/>
        <end position="60"/>
    </location>
</feature>
<dbReference type="Proteomes" id="UP001500279">
    <property type="component" value="Unassembled WGS sequence"/>
</dbReference>
<reference evidence="7 8" key="1">
    <citation type="journal article" date="2019" name="Int. J. Syst. Evol. Microbiol.">
        <title>The Global Catalogue of Microorganisms (GCM) 10K type strain sequencing project: providing services to taxonomists for standard genome sequencing and annotation.</title>
        <authorList>
            <consortium name="The Broad Institute Genomics Platform"/>
            <consortium name="The Broad Institute Genome Sequencing Center for Infectious Disease"/>
            <person name="Wu L."/>
            <person name="Ma J."/>
        </authorList>
    </citation>
    <scope>NUCLEOTIDE SEQUENCE [LARGE SCALE GENOMIC DNA]</scope>
    <source>
        <strain evidence="7 8">JCM 15503</strain>
    </source>
</reference>
<dbReference type="RefSeq" id="WP_141291278.1">
    <property type="nucleotide sequence ID" value="NZ_BAAAEW010000047.1"/>
</dbReference>
<dbReference type="PANTHER" id="PTHR42718:SF9">
    <property type="entry name" value="MAJOR FACILITATOR SUPERFAMILY MULTIDRUG TRANSPORTER MFSC"/>
    <property type="match status" value="1"/>
</dbReference>
<protein>
    <submittedName>
        <fullName evidence="7">MFS transporter</fullName>
    </submittedName>
</protein>
<evidence type="ECO:0000256" key="1">
    <source>
        <dbReference type="ARBA" id="ARBA00004141"/>
    </source>
</evidence>
<dbReference type="SUPFAM" id="SSF103473">
    <property type="entry name" value="MFS general substrate transporter"/>
    <property type="match status" value="1"/>
</dbReference>
<keyword evidence="8" id="KW-1185">Reference proteome</keyword>
<feature type="transmembrane region" description="Helical" evidence="6">
    <location>
        <begin position="360"/>
        <end position="377"/>
    </location>
</feature>
<feature type="transmembrane region" description="Helical" evidence="6">
    <location>
        <begin position="397"/>
        <end position="418"/>
    </location>
</feature>
<sequence>MPVPAPSPASSATPAYRFQPHERPMMPGSPATPSHPVARRVAYFLIGALLALTSGFSNALLVANLPQIQGALGLTSVEGAWLTAAYSMSNICMSLLLIKLRQQFGAGWFIRLFLPAFVGVALLQFFVHSYSLELVARALSGVTASALSSVALFYVMQAMPASARLAGMVIGTGLSQVALPLARVISPTLLEGDEVQLLFLLELGLSLLCMAAAALLRLPPSETVDAFEPLDFVTFLLMVPGMALLCGVLSVGRIVWWHTPWVGWSLAASIVLVAAALLIEHHRANPLLNTRWLGSSQILQFGLMAAVMRVLLSEQGFGSLGLLTAVGMGQEQLVTLYVVVTLATLAGLVASVRAMNPNDLLRPILVSTVLIAIGAWMDSDASNLTRPAQFYISQALISFAAILFLGPLMMVGIVRALAQGPSHIVSFSAIFGIAQTLGGLGGSALLGSFQIMRERWHSEVLTQNLLAGDPLVSGRIDALSASYGRVLVDAAQRRLQGSTLFGQQLTREANILAYNDVFLLIAVLAALASLIVGARWLWLRSRGINPLATELAAMAAMRARQAEQP</sequence>
<keyword evidence="5 6" id="KW-0472">Membrane</keyword>
<feature type="transmembrane region" description="Helical" evidence="6">
    <location>
        <begin position="332"/>
        <end position="353"/>
    </location>
</feature>
<keyword evidence="2" id="KW-0813">Transport</keyword>
<feature type="transmembrane region" description="Helical" evidence="6">
    <location>
        <begin position="230"/>
        <end position="255"/>
    </location>
</feature>
<dbReference type="InterPro" id="IPR036259">
    <property type="entry name" value="MFS_trans_sf"/>
</dbReference>
<keyword evidence="3 6" id="KW-0812">Transmembrane</keyword>
<proteinExistence type="predicted"/>
<name>A0ABN1KKT5_9BURK</name>
<feature type="transmembrane region" description="Helical" evidence="6">
    <location>
        <begin position="517"/>
        <end position="538"/>
    </location>
</feature>
<feature type="transmembrane region" description="Helical" evidence="6">
    <location>
        <begin position="261"/>
        <end position="280"/>
    </location>
</feature>
<evidence type="ECO:0000256" key="2">
    <source>
        <dbReference type="ARBA" id="ARBA00022448"/>
    </source>
</evidence>
<dbReference type="PANTHER" id="PTHR42718">
    <property type="entry name" value="MAJOR FACILITATOR SUPERFAMILY MULTIDRUG TRANSPORTER MFSC"/>
    <property type="match status" value="1"/>
</dbReference>